<dbReference type="GO" id="GO:0035556">
    <property type="term" value="P:intracellular signal transduction"/>
    <property type="evidence" value="ECO:0007669"/>
    <property type="project" value="TreeGrafter"/>
</dbReference>
<reference evidence="14" key="1">
    <citation type="submission" date="2015-01" db="EMBL/GenBank/DDBJ databases">
        <title>The Genome Sequence of Cryptococcus gattii CA1280.</title>
        <authorList>
            <consortium name="The Broad Institute Genomics Platform"/>
            <person name="Cuomo C."/>
            <person name="Litvintseva A."/>
            <person name="Chen Y."/>
            <person name="Heitman J."/>
            <person name="Sun S."/>
            <person name="Springer D."/>
            <person name="Dromer F."/>
            <person name="Young S."/>
            <person name="Zeng Q."/>
            <person name="Gargeya S."/>
            <person name="Abouelleil A."/>
            <person name="Alvarado L."/>
            <person name="Chapman S.B."/>
            <person name="Gainer-Dewar J."/>
            <person name="Goldberg J."/>
            <person name="Griggs A."/>
            <person name="Gujja S."/>
            <person name="Hansen M."/>
            <person name="Howarth C."/>
            <person name="Imamovic A."/>
            <person name="Larimer J."/>
            <person name="Murphy C."/>
            <person name="Naylor J."/>
            <person name="Pearson M."/>
            <person name="Priest M."/>
            <person name="Roberts A."/>
            <person name="Saif S."/>
            <person name="Shea T."/>
            <person name="Sykes S."/>
            <person name="Wortman J."/>
            <person name="Nusbaum C."/>
            <person name="Birren B."/>
        </authorList>
    </citation>
    <scope>NUCLEOTIDE SEQUENCE [LARGE SCALE GENOMIC DNA]</scope>
    <source>
        <strain evidence="14">CA1280</strain>
    </source>
</reference>
<comment type="catalytic activity">
    <reaction evidence="8">
        <text>L-threonyl-[protein] + ATP = O-phospho-L-threonyl-[protein] + ADP + H(+)</text>
        <dbReference type="Rhea" id="RHEA:46608"/>
        <dbReference type="Rhea" id="RHEA-COMP:11060"/>
        <dbReference type="Rhea" id="RHEA-COMP:11605"/>
        <dbReference type="ChEBI" id="CHEBI:15378"/>
        <dbReference type="ChEBI" id="CHEBI:30013"/>
        <dbReference type="ChEBI" id="CHEBI:30616"/>
        <dbReference type="ChEBI" id="CHEBI:61977"/>
        <dbReference type="ChEBI" id="CHEBI:456216"/>
        <dbReference type="EC" id="2.7.11.1"/>
    </reaction>
</comment>
<dbReference type="Gene3D" id="3.30.200.20">
    <property type="entry name" value="Phosphorylase Kinase, domain 1"/>
    <property type="match status" value="1"/>
</dbReference>
<name>A0A0D0THT4_CRYGA</name>
<keyword evidence="6 14" id="KW-0418">Kinase</keyword>
<evidence type="ECO:0000256" key="6">
    <source>
        <dbReference type="ARBA" id="ARBA00022777"/>
    </source>
</evidence>
<dbReference type="PROSITE" id="PS00108">
    <property type="entry name" value="PROTEIN_KINASE_ST"/>
    <property type="match status" value="1"/>
</dbReference>
<dbReference type="PANTHER" id="PTHR24356">
    <property type="entry name" value="SERINE/THREONINE-PROTEIN KINASE"/>
    <property type="match status" value="1"/>
</dbReference>
<evidence type="ECO:0000259" key="12">
    <source>
        <dbReference type="PROSITE" id="PS50011"/>
    </source>
</evidence>
<evidence type="ECO:0000256" key="11">
    <source>
        <dbReference type="SAM" id="MobiDB-lite"/>
    </source>
</evidence>
<evidence type="ECO:0000256" key="10">
    <source>
        <dbReference type="PROSITE-ProRule" id="PRU10141"/>
    </source>
</evidence>
<evidence type="ECO:0000256" key="2">
    <source>
        <dbReference type="ARBA" id="ARBA00022527"/>
    </source>
</evidence>
<dbReference type="AlphaFoldDB" id="A0A0D0THT4"/>
<comment type="catalytic activity">
    <reaction evidence="9">
        <text>L-seryl-[protein] + ATP = O-phospho-L-seryl-[protein] + ADP + H(+)</text>
        <dbReference type="Rhea" id="RHEA:17989"/>
        <dbReference type="Rhea" id="RHEA-COMP:9863"/>
        <dbReference type="Rhea" id="RHEA-COMP:11604"/>
        <dbReference type="ChEBI" id="CHEBI:15378"/>
        <dbReference type="ChEBI" id="CHEBI:29999"/>
        <dbReference type="ChEBI" id="CHEBI:30616"/>
        <dbReference type="ChEBI" id="CHEBI:83421"/>
        <dbReference type="ChEBI" id="CHEBI:456216"/>
        <dbReference type="EC" id="2.7.11.1"/>
    </reaction>
</comment>
<keyword evidence="3" id="KW-0597">Phosphoprotein</keyword>
<keyword evidence="2" id="KW-0723">Serine/threonine-protein kinase</keyword>
<feature type="binding site" evidence="10">
    <location>
        <position position="330"/>
    </location>
    <ligand>
        <name>ATP</name>
        <dbReference type="ChEBI" id="CHEBI:30616"/>
    </ligand>
</feature>
<keyword evidence="4" id="KW-0808">Transferase</keyword>
<dbReference type="InterPro" id="IPR050236">
    <property type="entry name" value="Ser_Thr_kinase_AGC"/>
</dbReference>
<feature type="region of interest" description="Disordered" evidence="11">
    <location>
        <begin position="160"/>
        <end position="210"/>
    </location>
</feature>
<dbReference type="EMBL" id="KN847985">
    <property type="protein sequence ID" value="KIR46037.1"/>
    <property type="molecule type" value="Genomic_DNA"/>
</dbReference>
<dbReference type="InterPro" id="IPR017441">
    <property type="entry name" value="Protein_kinase_ATP_BS"/>
</dbReference>
<organism evidence="14">
    <name type="scientific">Cryptococcus bacillisporus CA1280</name>
    <dbReference type="NCBI Taxonomy" id="1296109"/>
    <lineage>
        <taxon>Eukaryota</taxon>
        <taxon>Fungi</taxon>
        <taxon>Dikarya</taxon>
        <taxon>Basidiomycota</taxon>
        <taxon>Agaricomycotina</taxon>
        <taxon>Tremellomycetes</taxon>
        <taxon>Tremellales</taxon>
        <taxon>Cryptococcaceae</taxon>
        <taxon>Cryptococcus</taxon>
        <taxon>Cryptococcus gattii species complex</taxon>
    </lineage>
</organism>
<feature type="region of interest" description="Disordered" evidence="11">
    <location>
        <begin position="1"/>
        <end position="119"/>
    </location>
</feature>
<dbReference type="EC" id="2.7.11.1" evidence="1"/>
<feature type="compositionally biased region" description="Low complexity" evidence="11">
    <location>
        <begin position="161"/>
        <end position="181"/>
    </location>
</feature>
<keyword evidence="7 10" id="KW-0067">ATP-binding</keyword>
<dbReference type="PROSITE" id="PS50011">
    <property type="entry name" value="PROTEIN_KINASE_DOM"/>
    <property type="match status" value="1"/>
</dbReference>
<evidence type="ECO:0000259" key="13">
    <source>
        <dbReference type="PROSITE" id="PS51285"/>
    </source>
</evidence>
<dbReference type="GO" id="GO:0004674">
    <property type="term" value="F:protein serine/threonine kinase activity"/>
    <property type="evidence" value="ECO:0007669"/>
    <property type="project" value="UniProtKB-KW"/>
</dbReference>
<dbReference type="Pfam" id="PF00069">
    <property type="entry name" value="Pkinase"/>
    <property type="match status" value="1"/>
</dbReference>
<dbReference type="HOGENOM" id="CLU_000288_67_4_1"/>
<proteinExistence type="predicted"/>
<feature type="compositionally biased region" description="Polar residues" evidence="11">
    <location>
        <begin position="75"/>
        <end position="95"/>
    </location>
</feature>
<dbReference type="CDD" id="cd05600">
    <property type="entry name" value="STKc_Sid2p_like"/>
    <property type="match status" value="1"/>
</dbReference>
<evidence type="ECO:0000256" key="3">
    <source>
        <dbReference type="ARBA" id="ARBA00022553"/>
    </source>
</evidence>
<evidence type="ECO:0000256" key="7">
    <source>
        <dbReference type="ARBA" id="ARBA00022840"/>
    </source>
</evidence>
<protein>
    <recommendedName>
        <fullName evidence="1">non-specific serine/threonine protein kinase</fullName>
        <ecNumber evidence="1">2.7.11.1</ecNumber>
    </recommendedName>
</protein>
<dbReference type="OrthoDB" id="18472at2759"/>
<evidence type="ECO:0000256" key="9">
    <source>
        <dbReference type="ARBA" id="ARBA00048679"/>
    </source>
</evidence>
<dbReference type="PROSITE" id="PS51285">
    <property type="entry name" value="AGC_KINASE_CTER"/>
    <property type="match status" value="1"/>
</dbReference>
<dbReference type="CDD" id="cd21776">
    <property type="entry name" value="MobB_Sid2p-like"/>
    <property type="match status" value="1"/>
</dbReference>
<evidence type="ECO:0000313" key="14">
    <source>
        <dbReference type="EMBL" id="KIR46037.1"/>
    </source>
</evidence>
<evidence type="ECO:0000256" key="4">
    <source>
        <dbReference type="ARBA" id="ARBA00022679"/>
    </source>
</evidence>
<dbReference type="InterPro" id="IPR008271">
    <property type="entry name" value="Ser/Thr_kinase_AS"/>
</dbReference>
<dbReference type="InterPro" id="IPR000961">
    <property type="entry name" value="AGC-kinase_C"/>
</dbReference>
<dbReference type="PANTHER" id="PTHR24356:SF417">
    <property type="entry name" value="CELL CYCLE PROTEIN KINASE DBF2-RELATED"/>
    <property type="match status" value="1"/>
</dbReference>
<dbReference type="SUPFAM" id="SSF56112">
    <property type="entry name" value="Protein kinase-like (PK-like)"/>
    <property type="match status" value="1"/>
</dbReference>
<keyword evidence="5 10" id="KW-0547">Nucleotide-binding</keyword>
<feature type="compositionally biased region" description="Basic and acidic residues" evidence="11">
    <location>
        <begin position="195"/>
        <end position="210"/>
    </location>
</feature>
<feature type="domain" description="Protein kinase" evidence="12">
    <location>
        <begin position="301"/>
        <end position="601"/>
    </location>
</feature>
<dbReference type="InterPro" id="IPR000719">
    <property type="entry name" value="Prot_kinase_dom"/>
</dbReference>
<dbReference type="SMART" id="SM00220">
    <property type="entry name" value="S_TKc"/>
    <property type="match status" value="1"/>
</dbReference>
<accession>A0A0D0THT4</accession>
<dbReference type="GO" id="GO:0005524">
    <property type="term" value="F:ATP binding"/>
    <property type="evidence" value="ECO:0007669"/>
    <property type="project" value="UniProtKB-UniRule"/>
</dbReference>
<sequence length="694" mass="77909">MFSRVLKSTNSQQQPSSPAPTSPTKSSRSGHTKSQSIAAPSPSKIPVPSTPSSRSSFLPEGSKENLPSVPPSPSQQNNERSNYLSFLFSQNQAGAPTTPVKVNKTAPAPVAPNPGQAHHGPAIVAQREEKPAYPRDSEDVHMVTMKNTVNPAMLKQLASIPQHTQAASPSPAAAQKQSNPSNPYAAQRGGAYQSDDVHMKTAARHDTRHEKERGLQLWERELLESPDVKRKATVAQIYFLDYYFDLLGYIASRMKRLETFKADTAARNVTGPDYIKELSSYNGRERVLLRKRRTKLRIDQFRIIAQVGQGGYGSVYLARKADTNEICALKKMRKGTLAKMDEVKHVLVERDILTAVKTPWLVRLLYAFQDVEHVYLAMEYVPGGDFRTLLNNSGVLKEEHARFYAAEMFVCVNELHKLGYIHRDLKPENFLVDGTGHVKLTDFGLATGSLNPQKIEEMKSKLDQVKDENLVFRSTLERRTIYRSIRATEPRYADSVVGSPDYMPPEVLRGKTYTYSADYWSLGCILFEFLCGFPPFSGSTPEETWANLKNWTRVLRRPVYDRPEDLIFNLTDVAWDAVTALISHPKDRVASLQEVQSLPFFSSLPFASLRQLEAPFVPVLDGETDVGYFDSFSSPEDMAKYAEVFKKQRDVEAVEERGVGKRNNWVGFTFGKNTNVAMPYRGIKPEGEALQTIF</sequence>
<evidence type="ECO:0000256" key="1">
    <source>
        <dbReference type="ARBA" id="ARBA00012513"/>
    </source>
</evidence>
<evidence type="ECO:0000256" key="8">
    <source>
        <dbReference type="ARBA" id="ARBA00047899"/>
    </source>
</evidence>
<dbReference type="FunFam" id="3.30.200.20:FF:000109">
    <property type="entry name" value="Non-specific serine/threonine protein kinase"/>
    <property type="match status" value="1"/>
</dbReference>
<evidence type="ECO:0000256" key="5">
    <source>
        <dbReference type="ARBA" id="ARBA00022741"/>
    </source>
</evidence>
<dbReference type="PROSITE" id="PS00107">
    <property type="entry name" value="PROTEIN_KINASE_ATP"/>
    <property type="match status" value="1"/>
</dbReference>
<dbReference type="GO" id="GO:0005816">
    <property type="term" value="C:spindle pole body"/>
    <property type="evidence" value="ECO:0007669"/>
    <property type="project" value="TreeGrafter"/>
</dbReference>
<dbReference type="InterPro" id="IPR011009">
    <property type="entry name" value="Kinase-like_dom_sf"/>
</dbReference>
<gene>
    <name evidence="14" type="ORF">I312_04579</name>
</gene>
<dbReference type="Gene3D" id="1.10.510.10">
    <property type="entry name" value="Transferase(Phosphotransferase) domain 1"/>
    <property type="match status" value="1"/>
</dbReference>
<dbReference type="FunFam" id="1.10.510.10:FF:000446">
    <property type="entry name" value="Microtubule associated serine/threonine kinase 2"/>
    <property type="match status" value="1"/>
</dbReference>
<feature type="domain" description="AGC-kinase C-terminal" evidence="13">
    <location>
        <begin position="602"/>
        <end position="680"/>
    </location>
</feature>